<evidence type="ECO:0000256" key="1">
    <source>
        <dbReference type="SAM" id="MobiDB-lite"/>
    </source>
</evidence>
<protein>
    <recommendedName>
        <fullName evidence="4">SCP domain-containing protein</fullName>
    </recommendedName>
</protein>
<feature type="chain" id="PRO_5012695763" description="SCP domain-containing protein" evidence="3">
    <location>
        <begin position="25"/>
        <end position="309"/>
    </location>
</feature>
<keyword evidence="2" id="KW-0812">Transmembrane</keyword>
<dbReference type="RefSeq" id="WP_095275290.1">
    <property type="nucleotide sequence ID" value="NZ_CP047655.1"/>
</dbReference>
<dbReference type="Proteomes" id="UP000215771">
    <property type="component" value="Unassembled WGS sequence"/>
</dbReference>
<name>A0A269PGG5_9CORY</name>
<evidence type="ECO:0000256" key="3">
    <source>
        <dbReference type="SAM" id="SignalP"/>
    </source>
</evidence>
<keyword evidence="2" id="KW-0472">Membrane</keyword>
<gene>
    <name evidence="5" type="ORF">CIG21_01255</name>
</gene>
<dbReference type="Pfam" id="PF00188">
    <property type="entry name" value="CAP"/>
    <property type="match status" value="1"/>
</dbReference>
<feature type="region of interest" description="Disordered" evidence="1">
    <location>
        <begin position="236"/>
        <end position="273"/>
    </location>
</feature>
<feature type="signal peptide" evidence="3">
    <location>
        <begin position="1"/>
        <end position="24"/>
    </location>
</feature>
<feature type="compositionally biased region" description="Polar residues" evidence="1">
    <location>
        <begin position="255"/>
        <end position="270"/>
    </location>
</feature>
<dbReference type="EMBL" id="NQMQ01000001">
    <property type="protein sequence ID" value="PAJ71377.1"/>
    <property type="molecule type" value="Genomic_DNA"/>
</dbReference>
<feature type="transmembrane region" description="Helical" evidence="2">
    <location>
        <begin position="281"/>
        <end position="299"/>
    </location>
</feature>
<evidence type="ECO:0000259" key="4">
    <source>
        <dbReference type="Pfam" id="PF00188"/>
    </source>
</evidence>
<organism evidence="5 6">
    <name type="scientific">Corynebacterium hadale</name>
    <dbReference type="NCBI Taxonomy" id="2026255"/>
    <lineage>
        <taxon>Bacteria</taxon>
        <taxon>Bacillati</taxon>
        <taxon>Actinomycetota</taxon>
        <taxon>Actinomycetes</taxon>
        <taxon>Mycobacteriales</taxon>
        <taxon>Corynebacteriaceae</taxon>
        <taxon>Corynebacterium</taxon>
    </lineage>
</organism>
<reference evidence="5 6" key="1">
    <citation type="submission" date="2017-08" db="EMBL/GenBank/DDBJ databases">
        <authorList>
            <person name="de Groot N.N."/>
        </authorList>
    </citation>
    <scope>NUCLEOTIDE SEQUENCE [LARGE SCALE GENOMIC DNA]</scope>
    <source>
        <strain evidence="5 6">NBT06-6</strain>
    </source>
</reference>
<sequence length="309" mass="32928">MRFRSLAIAACAATALVVAPAASADPAPVTGVELNQPADQVVTFEAKFDLTRDNEIALQKVRELRADMWDRNVPFNGETLQYAAKVNGLKTKEAYVNDVKIDHGYALIALQRAVEEAGGIDHERPYNGTCSNECGSLWTATIQGEQPFGENLSGEEDMAKAMHGWGYNELDALYDSNGQFNNANGHLYNLINPDRTWFGVASVRTAEGTASAWEAAGKASGVTAFPEGARTEALARPANNGETPSTKAVPLPKKSTPSKGQGNHGTQGTVSLGGGSETEKIIGIIFAIIGVLAGIYSFVKQYLPDVLPK</sequence>
<keyword evidence="3" id="KW-0732">Signal</keyword>
<comment type="caution">
    <text evidence="5">The sequence shown here is derived from an EMBL/GenBank/DDBJ whole genome shotgun (WGS) entry which is preliminary data.</text>
</comment>
<feature type="domain" description="SCP" evidence="4">
    <location>
        <begin position="93"/>
        <end position="209"/>
    </location>
</feature>
<dbReference type="InterPro" id="IPR014044">
    <property type="entry name" value="CAP_dom"/>
</dbReference>
<proteinExistence type="predicted"/>
<evidence type="ECO:0000313" key="6">
    <source>
        <dbReference type="Proteomes" id="UP000215771"/>
    </source>
</evidence>
<dbReference type="AlphaFoldDB" id="A0A269PGG5"/>
<evidence type="ECO:0000313" key="5">
    <source>
        <dbReference type="EMBL" id="PAJ71377.1"/>
    </source>
</evidence>
<evidence type="ECO:0000256" key="2">
    <source>
        <dbReference type="SAM" id="Phobius"/>
    </source>
</evidence>
<accession>A0A269PGG5</accession>
<keyword evidence="2" id="KW-1133">Transmembrane helix</keyword>